<protein>
    <submittedName>
        <fullName evidence="4">Uncharacterized protein</fullName>
    </submittedName>
</protein>
<name>A0ABR3W9D2_9PEZI</name>
<evidence type="ECO:0000256" key="2">
    <source>
        <dbReference type="SAM" id="Phobius"/>
    </source>
</evidence>
<proteinExistence type="predicted"/>
<dbReference type="Proteomes" id="UP001586593">
    <property type="component" value="Unassembled WGS sequence"/>
</dbReference>
<keyword evidence="2" id="KW-1133">Transmembrane helix</keyword>
<feature type="region of interest" description="Disordered" evidence="1">
    <location>
        <begin position="368"/>
        <end position="393"/>
    </location>
</feature>
<gene>
    <name evidence="4" type="ORF">VTK73DRAFT_8420</name>
</gene>
<feature type="transmembrane region" description="Helical" evidence="2">
    <location>
        <begin position="202"/>
        <end position="225"/>
    </location>
</feature>
<keyword evidence="5" id="KW-1185">Reference proteome</keyword>
<organism evidence="4 5">
    <name type="scientific">Phialemonium thermophilum</name>
    <dbReference type="NCBI Taxonomy" id="223376"/>
    <lineage>
        <taxon>Eukaryota</taxon>
        <taxon>Fungi</taxon>
        <taxon>Dikarya</taxon>
        <taxon>Ascomycota</taxon>
        <taxon>Pezizomycotina</taxon>
        <taxon>Sordariomycetes</taxon>
        <taxon>Sordariomycetidae</taxon>
        <taxon>Cephalothecales</taxon>
        <taxon>Cephalothecaceae</taxon>
        <taxon>Phialemonium</taxon>
    </lineage>
</organism>
<feature type="compositionally biased region" description="Basic and acidic residues" evidence="1">
    <location>
        <begin position="233"/>
        <end position="251"/>
    </location>
</feature>
<sequence length="431" mass="44556">MLTRRLNPRRQRQRLLMVAASSLAIPAAATPFATSQAATRDTASSSCLAGFSQCQPQGQLPANFCCPSDSRCVVLAANTTALCCPSGNDCRSIEPISCYLSLQDAAAFPEALVKTIALSGSLSHCGDGTCCPFGYSCRGGTACVMDADQDVAPSQRASSSSTSTSSSITASVTTSSAPVAVSDANPSGTAAETEKPKHKKPVAVIAGLTAAAVVAILVFVGAFLISERRHRRTENEHLRRAAAGRRRDRDGPATPSSSRKGPSIKATRLSTSSSFGNIISNPIVPAGDPPLRSDFARKAAPSGATLSPPSSSAAPTSVPPIREMRPQSTFLSPLPPVVVASGNGGGGRSLWEREPSSFSIDVFADPASVGSPTRESGVAASAPPAVKDQNSRRYSHMTTFSDMLRSADLGGLSHGEPFVPASVQGTPTRKR</sequence>
<feature type="region of interest" description="Disordered" evidence="1">
    <location>
        <begin position="175"/>
        <end position="199"/>
    </location>
</feature>
<evidence type="ECO:0000313" key="4">
    <source>
        <dbReference type="EMBL" id="KAL1855925.1"/>
    </source>
</evidence>
<keyword evidence="2" id="KW-0812">Transmembrane</keyword>
<reference evidence="4 5" key="1">
    <citation type="journal article" date="2024" name="Commun. Biol.">
        <title>Comparative genomic analysis of thermophilic fungi reveals convergent evolutionary adaptations and gene losses.</title>
        <authorList>
            <person name="Steindorff A.S."/>
            <person name="Aguilar-Pontes M.V."/>
            <person name="Robinson A.J."/>
            <person name="Andreopoulos B."/>
            <person name="LaButti K."/>
            <person name="Kuo A."/>
            <person name="Mondo S."/>
            <person name="Riley R."/>
            <person name="Otillar R."/>
            <person name="Haridas S."/>
            <person name="Lipzen A."/>
            <person name="Grimwood J."/>
            <person name="Schmutz J."/>
            <person name="Clum A."/>
            <person name="Reid I.D."/>
            <person name="Moisan M.C."/>
            <person name="Butler G."/>
            <person name="Nguyen T.T.M."/>
            <person name="Dewar K."/>
            <person name="Conant G."/>
            <person name="Drula E."/>
            <person name="Henrissat B."/>
            <person name="Hansel C."/>
            <person name="Singer S."/>
            <person name="Hutchinson M.I."/>
            <person name="de Vries R.P."/>
            <person name="Natvig D.O."/>
            <person name="Powell A.J."/>
            <person name="Tsang A."/>
            <person name="Grigoriev I.V."/>
        </authorList>
    </citation>
    <scope>NUCLEOTIDE SEQUENCE [LARGE SCALE GENOMIC DNA]</scope>
    <source>
        <strain evidence="4 5">ATCC 24622</strain>
    </source>
</reference>
<comment type="caution">
    <text evidence="4">The sequence shown here is derived from an EMBL/GenBank/DDBJ whole genome shotgun (WGS) entry which is preliminary data.</text>
</comment>
<feature type="region of interest" description="Disordered" evidence="1">
    <location>
        <begin position="231"/>
        <end position="329"/>
    </location>
</feature>
<feature type="compositionally biased region" description="Low complexity" evidence="1">
    <location>
        <begin position="299"/>
        <end position="320"/>
    </location>
</feature>
<feature type="signal peptide" evidence="3">
    <location>
        <begin position="1"/>
        <end position="29"/>
    </location>
</feature>
<dbReference type="EMBL" id="JAZHXJ010000606">
    <property type="protein sequence ID" value="KAL1855925.1"/>
    <property type="molecule type" value="Genomic_DNA"/>
</dbReference>
<feature type="chain" id="PRO_5047483404" evidence="3">
    <location>
        <begin position="30"/>
        <end position="431"/>
    </location>
</feature>
<keyword evidence="3" id="KW-0732">Signal</keyword>
<evidence type="ECO:0000313" key="5">
    <source>
        <dbReference type="Proteomes" id="UP001586593"/>
    </source>
</evidence>
<feature type="compositionally biased region" description="Polar residues" evidence="1">
    <location>
        <begin position="268"/>
        <end position="280"/>
    </location>
</feature>
<accession>A0ABR3W9D2</accession>
<keyword evidence="2" id="KW-0472">Membrane</keyword>
<evidence type="ECO:0000256" key="1">
    <source>
        <dbReference type="SAM" id="MobiDB-lite"/>
    </source>
</evidence>
<evidence type="ECO:0000256" key="3">
    <source>
        <dbReference type="SAM" id="SignalP"/>
    </source>
</evidence>